<sequence>MIIGEAKSERRNPEEVEDRSRIPEMRKSRCNSACGAKSKDGAKKGAKLMVETPCCKNHFPAPDQNTLD</sequence>
<dbReference type="Proteomes" id="UP000269221">
    <property type="component" value="Unassembled WGS sequence"/>
</dbReference>
<feature type="region of interest" description="Disordered" evidence="1">
    <location>
        <begin position="1"/>
        <end position="24"/>
    </location>
</feature>
<name>A0A3M0KKU0_HIRRU</name>
<accession>A0A3M0KKU0</accession>
<dbReference type="EMBL" id="QRBI01000119">
    <property type="protein sequence ID" value="RMC07827.1"/>
    <property type="molecule type" value="Genomic_DNA"/>
</dbReference>
<keyword evidence="3" id="KW-1185">Reference proteome</keyword>
<evidence type="ECO:0000256" key="1">
    <source>
        <dbReference type="SAM" id="MobiDB-lite"/>
    </source>
</evidence>
<proteinExistence type="predicted"/>
<reference evidence="2 3" key="1">
    <citation type="submission" date="2018-07" db="EMBL/GenBank/DDBJ databases">
        <title>A high quality draft genome assembly of the barn swallow (H. rustica rustica).</title>
        <authorList>
            <person name="Formenti G."/>
            <person name="Chiara M."/>
            <person name="Poveda L."/>
            <person name="Francoijs K.-J."/>
            <person name="Bonisoli-Alquati A."/>
            <person name="Canova L."/>
            <person name="Gianfranceschi L."/>
            <person name="Horner D.S."/>
            <person name="Saino N."/>
        </authorList>
    </citation>
    <scope>NUCLEOTIDE SEQUENCE [LARGE SCALE GENOMIC DNA]</scope>
    <source>
        <strain evidence="2">Chelidonia</strain>
        <tissue evidence="2">Blood</tissue>
    </source>
</reference>
<evidence type="ECO:0000313" key="2">
    <source>
        <dbReference type="EMBL" id="RMC07827.1"/>
    </source>
</evidence>
<protein>
    <submittedName>
        <fullName evidence="2">Uncharacterized protein</fullName>
    </submittedName>
</protein>
<comment type="caution">
    <text evidence="2">The sequence shown here is derived from an EMBL/GenBank/DDBJ whole genome shotgun (WGS) entry which is preliminary data.</text>
</comment>
<dbReference type="AlphaFoldDB" id="A0A3M0KKU0"/>
<organism evidence="2 3">
    <name type="scientific">Hirundo rustica rustica</name>
    <dbReference type="NCBI Taxonomy" id="333673"/>
    <lineage>
        <taxon>Eukaryota</taxon>
        <taxon>Metazoa</taxon>
        <taxon>Chordata</taxon>
        <taxon>Craniata</taxon>
        <taxon>Vertebrata</taxon>
        <taxon>Euteleostomi</taxon>
        <taxon>Archelosauria</taxon>
        <taxon>Archosauria</taxon>
        <taxon>Dinosauria</taxon>
        <taxon>Saurischia</taxon>
        <taxon>Theropoda</taxon>
        <taxon>Coelurosauria</taxon>
        <taxon>Aves</taxon>
        <taxon>Neognathae</taxon>
        <taxon>Neoaves</taxon>
        <taxon>Telluraves</taxon>
        <taxon>Australaves</taxon>
        <taxon>Passeriformes</taxon>
        <taxon>Sylvioidea</taxon>
        <taxon>Hirundinidae</taxon>
        <taxon>Hirundo</taxon>
    </lineage>
</organism>
<gene>
    <name evidence="2" type="ORF">DUI87_15296</name>
</gene>
<evidence type="ECO:0000313" key="3">
    <source>
        <dbReference type="Proteomes" id="UP000269221"/>
    </source>
</evidence>